<gene>
    <name evidence="1" type="ORF">KK1_003392</name>
</gene>
<name>A0A151SQM5_CAJCA</name>
<keyword evidence="2" id="KW-1185">Reference proteome</keyword>
<dbReference type="Proteomes" id="UP000075243">
    <property type="component" value="Chromosome 11"/>
</dbReference>
<dbReference type="Gramene" id="C.cajan_03314.t">
    <property type="protein sequence ID" value="C.cajan_03314.t.cds1"/>
    <property type="gene ID" value="C.cajan_03314"/>
</dbReference>
<proteinExistence type="predicted"/>
<dbReference type="AlphaFoldDB" id="A0A151SQM5"/>
<dbReference type="EMBL" id="CM003613">
    <property type="protein sequence ID" value="KYP57134.1"/>
    <property type="molecule type" value="Genomic_DNA"/>
</dbReference>
<sequence>MKVIILVQQRVAEAFKGESKMSRSLLQKEKNEMIDKVRSVIIWYLREVAREKTVVAMWVKLESLYMTSLWQISYVFKRVYPSRRDWL</sequence>
<protein>
    <submittedName>
        <fullName evidence="1">Uncharacterized protein</fullName>
    </submittedName>
</protein>
<organism evidence="1 2">
    <name type="scientific">Cajanus cajan</name>
    <name type="common">Pigeon pea</name>
    <name type="synonym">Cajanus indicus</name>
    <dbReference type="NCBI Taxonomy" id="3821"/>
    <lineage>
        <taxon>Eukaryota</taxon>
        <taxon>Viridiplantae</taxon>
        <taxon>Streptophyta</taxon>
        <taxon>Embryophyta</taxon>
        <taxon>Tracheophyta</taxon>
        <taxon>Spermatophyta</taxon>
        <taxon>Magnoliopsida</taxon>
        <taxon>eudicotyledons</taxon>
        <taxon>Gunneridae</taxon>
        <taxon>Pentapetalae</taxon>
        <taxon>rosids</taxon>
        <taxon>fabids</taxon>
        <taxon>Fabales</taxon>
        <taxon>Fabaceae</taxon>
        <taxon>Papilionoideae</taxon>
        <taxon>50 kb inversion clade</taxon>
        <taxon>NPAAA clade</taxon>
        <taxon>indigoferoid/millettioid clade</taxon>
        <taxon>Phaseoleae</taxon>
        <taxon>Cajanus</taxon>
    </lineage>
</organism>
<reference evidence="1 2" key="1">
    <citation type="journal article" date="2012" name="Nat. Biotechnol.">
        <title>Draft genome sequence of pigeonpea (Cajanus cajan), an orphan legume crop of resource-poor farmers.</title>
        <authorList>
            <person name="Varshney R.K."/>
            <person name="Chen W."/>
            <person name="Li Y."/>
            <person name="Bharti A.K."/>
            <person name="Saxena R.K."/>
            <person name="Schlueter J.A."/>
            <person name="Donoghue M.T."/>
            <person name="Azam S."/>
            <person name="Fan G."/>
            <person name="Whaley A.M."/>
            <person name="Farmer A.D."/>
            <person name="Sheridan J."/>
            <person name="Iwata A."/>
            <person name="Tuteja R."/>
            <person name="Penmetsa R.V."/>
            <person name="Wu W."/>
            <person name="Upadhyaya H.D."/>
            <person name="Yang S.P."/>
            <person name="Shah T."/>
            <person name="Saxena K.B."/>
            <person name="Michael T."/>
            <person name="McCombie W.R."/>
            <person name="Yang B."/>
            <person name="Zhang G."/>
            <person name="Yang H."/>
            <person name="Wang J."/>
            <person name="Spillane C."/>
            <person name="Cook D.R."/>
            <person name="May G.D."/>
            <person name="Xu X."/>
            <person name="Jackson S.A."/>
        </authorList>
    </citation>
    <scope>NUCLEOTIDE SEQUENCE [LARGE SCALE GENOMIC DNA]</scope>
    <source>
        <strain evidence="2">cv. Asha</strain>
    </source>
</reference>
<evidence type="ECO:0000313" key="1">
    <source>
        <dbReference type="EMBL" id="KYP57134.1"/>
    </source>
</evidence>
<accession>A0A151SQM5</accession>
<evidence type="ECO:0000313" key="2">
    <source>
        <dbReference type="Proteomes" id="UP000075243"/>
    </source>
</evidence>